<evidence type="ECO:0000313" key="14">
    <source>
        <dbReference type="EMBL" id="KAK8745115.1"/>
    </source>
</evidence>
<keyword evidence="11 12" id="KW-0407">Ion channel</keyword>
<feature type="transmembrane region" description="Helical" evidence="12">
    <location>
        <begin position="310"/>
        <end position="333"/>
    </location>
</feature>
<evidence type="ECO:0000256" key="5">
    <source>
        <dbReference type="ARBA" id="ARBA00022692"/>
    </source>
</evidence>
<evidence type="ECO:0000256" key="4">
    <source>
        <dbReference type="ARBA" id="ARBA00022475"/>
    </source>
</evidence>
<comment type="function">
    <text evidence="12">Structural component of the gap junctions.</text>
</comment>
<proteinExistence type="inferred from homology"/>
<keyword evidence="5 12" id="KW-0812">Transmembrane</keyword>
<dbReference type="GO" id="GO:0005886">
    <property type="term" value="C:plasma membrane"/>
    <property type="evidence" value="ECO:0007669"/>
    <property type="project" value="UniProtKB-SubCell"/>
</dbReference>
<feature type="compositionally biased region" description="Polar residues" evidence="13">
    <location>
        <begin position="17"/>
        <end position="27"/>
    </location>
</feature>
<dbReference type="GO" id="GO:0005921">
    <property type="term" value="C:gap junction"/>
    <property type="evidence" value="ECO:0007669"/>
    <property type="project" value="UniProtKB-SubCell"/>
</dbReference>
<dbReference type="Pfam" id="PF00876">
    <property type="entry name" value="Innexin"/>
    <property type="match status" value="1"/>
</dbReference>
<dbReference type="PANTHER" id="PTHR11893:SF36">
    <property type="entry name" value="INNEXIN-5"/>
    <property type="match status" value="1"/>
</dbReference>
<feature type="region of interest" description="Disordered" evidence="13">
    <location>
        <begin position="17"/>
        <end position="36"/>
    </location>
</feature>
<comment type="similarity">
    <text evidence="12">Belongs to the pannexin family.</text>
</comment>
<reference evidence="14 15" key="1">
    <citation type="journal article" date="2024" name="BMC Genomics">
        <title>Genome assembly of redclaw crayfish (Cherax quadricarinatus) provides insights into its immune adaptation and hypoxia tolerance.</title>
        <authorList>
            <person name="Liu Z."/>
            <person name="Zheng J."/>
            <person name="Li H."/>
            <person name="Fang K."/>
            <person name="Wang S."/>
            <person name="He J."/>
            <person name="Zhou D."/>
            <person name="Weng S."/>
            <person name="Chi M."/>
            <person name="Gu Z."/>
            <person name="He J."/>
            <person name="Li F."/>
            <person name="Wang M."/>
        </authorList>
    </citation>
    <scope>NUCLEOTIDE SEQUENCE [LARGE SCALE GENOMIC DNA]</scope>
    <source>
        <strain evidence="14">ZL_2023a</strain>
    </source>
</reference>
<evidence type="ECO:0000256" key="6">
    <source>
        <dbReference type="ARBA" id="ARBA00022868"/>
    </source>
</evidence>
<keyword evidence="6" id="KW-0303">Gap junction</keyword>
<keyword evidence="4" id="KW-1003">Cell membrane</keyword>
<keyword evidence="9 12" id="KW-0406">Ion transport</keyword>
<dbReference type="EMBL" id="JARKIK010000020">
    <property type="protein sequence ID" value="KAK8745115.1"/>
    <property type="molecule type" value="Genomic_DNA"/>
</dbReference>
<dbReference type="EMBL" id="JARKIK010000020">
    <property type="protein sequence ID" value="KAK8745118.1"/>
    <property type="molecule type" value="Genomic_DNA"/>
</dbReference>
<keyword evidence="7" id="KW-0965">Cell junction</keyword>
<feature type="region of interest" description="Disordered" evidence="13">
    <location>
        <begin position="409"/>
        <end position="442"/>
    </location>
</feature>
<feature type="transmembrane region" description="Helical" evidence="12">
    <location>
        <begin position="79"/>
        <end position="96"/>
    </location>
</feature>
<dbReference type="EMBL" id="JARKIK010000020">
    <property type="protein sequence ID" value="KAK8745107.1"/>
    <property type="molecule type" value="Genomic_DNA"/>
</dbReference>
<dbReference type="PROSITE" id="PS51013">
    <property type="entry name" value="PANNEXIN"/>
    <property type="match status" value="1"/>
</dbReference>
<evidence type="ECO:0000313" key="15">
    <source>
        <dbReference type="Proteomes" id="UP001445076"/>
    </source>
</evidence>
<dbReference type="GO" id="GO:0005243">
    <property type="term" value="F:gap junction channel activity"/>
    <property type="evidence" value="ECO:0007669"/>
    <property type="project" value="TreeGrafter"/>
</dbReference>
<keyword evidence="10 12" id="KW-0472">Membrane</keyword>
<dbReference type="EMBL" id="JARKIK010000020">
    <property type="protein sequence ID" value="KAK8745105.1"/>
    <property type="molecule type" value="Genomic_DNA"/>
</dbReference>
<reference evidence="14" key="2">
    <citation type="submission" date="2024-01" db="EMBL/GenBank/DDBJ databases">
        <authorList>
            <person name="He J."/>
            <person name="Wang M."/>
            <person name="Zheng J."/>
            <person name="Liu Z."/>
        </authorList>
    </citation>
    <scope>NUCLEOTIDE SEQUENCE</scope>
    <source>
        <strain evidence="14">ZL_2023a</strain>
        <tissue evidence="14">Muscle</tissue>
    </source>
</reference>
<evidence type="ECO:0000256" key="13">
    <source>
        <dbReference type="SAM" id="MobiDB-lite"/>
    </source>
</evidence>
<name>A0AAW0XQ79_CHEQU</name>
<evidence type="ECO:0000256" key="9">
    <source>
        <dbReference type="ARBA" id="ARBA00023065"/>
    </source>
</evidence>
<dbReference type="EMBL" id="JARKIK010000020">
    <property type="protein sequence ID" value="KAK8745108.1"/>
    <property type="molecule type" value="Genomic_DNA"/>
</dbReference>
<evidence type="ECO:0000256" key="3">
    <source>
        <dbReference type="ARBA" id="ARBA00022448"/>
    </source>
</evidence>
<keyword evidence="8 12" id="KW-1133">Transmembrane helix</keyword>
<evidence type="ECO:0000256" key="1">
    <source>
        <dbReference type="ARBA" id="ARBA00004610"/>
    </source>
</evidence>
<dbReference type="InterPro" id="IPR000990">
    <property type="entry name" value="Innexin"/>
</dbReference>
<evidence type="ECO:0000256" key="10">
    <source>
        <dbReference type="ARBA" id="ARBA00023136"/>
    </source>
</evidence>
<keyword evidence="3 12" id="KW-0813">Transport</keyword>
<feature type="transmembrane region" description="Helical" evidence="12">
    <location>
        <begin position="147"/>
        <end position="164"/>
    </location>
</feature>
<dbReference type="PANTHER" id="PTHR11893">
    <property type="entry name" value="INNEXIN"/>
    <property type="match status" value="1"/>
</dbReference>
<evidence type="ECO:0000256" key="2">
    <source>
        <dbReference type="ARBA" id="ARBA00004651"/>
    </source>
</evidence>
<comment type="caution">
    <text evidence="14">The sequence shown here is derived from an EMBL/GenBank/DDBJ whole genome shotgun (WGS) entry which is preliminary data.</text>
</comment>
<feature type="transmembrane region" description="Helical" evidence="12">
    <location>
        <begin position="217"/>
        <end position="238"/>
    </location>
</feature>
<protein>
    <recommendedName>
        <fullName evidence="12">Innexin</fullName>
    </recommendedName>
</protein>
<dbReference type="AlphaFoldDB" id="A0AAW0XQ79"/>
<evidence type="ECO:0000256" key="11">
    <source>
        <dbReference type="ARBA" id="ARBA00023303"/>
    </source>
</evidence>
<accession>A0AAW0XQ79</accession>
<keyword evidence="15" id="KW-1185">Reference proteome</keyword>
<dbReference type="GO" id="GO:0034220">
    <property type="term" value="P:monoatomic ion transmembrane transport"/>
    <property type="evidence" value="ECO:0007669"/>
    <property type="project" value="UniProtKB-KW"/>
</dbReference>
<evidence type="ECO:0000256" key="7">
    <source>
        <dbReference type="ARBA" id="ARBA00022949"/>
    </source>
</evidence>
<comment type="subcellular location">
    <subcellularLocation>
        <location evidence="1">Cell junction</location>
        <location evidence="1">Gap junction</location>
    </subcellularLocation>
    <subcellularLocation>
        <location evidence="2 12">Cell membrane</location>
        <topology evidence="2 12">Multi-pass membrane protein</topology>
    </subcellularLocation>
</comment>
<dbReference type="Proteomes" id="UP001445076">
    <property type="component" value="Unassembled WGS sequence"/>
</dbReference>
<sequence>MSDVDLSLRQLLASYDSASTKPKQPQPQRDRGMVMPGQSGRSFDIIRQIVGNVVNIFNKRASPCTAPCDGMVLKMHYQWTFWVLLGGFSAIWYSWYHRDVITCASHFNAETQVRLDYINICLSYPFVEGAGEDAGEAEGGQRRYLLFYRWIHWALLLLAGIYYIPRKISKTSENSKVKKLIEDLAVNAHRYDGLERELVERTAKYIAFNLKTHNGLYYKYVTCNLVALLVDIFSFQFLDFLFQGRFLRYGFQAYPFNRDPQHFTDYMSEMFPPFANCELHNEVQLTNKRIERLGCHLTVMELYEKVFLVLWLWLIVMTTMTAFYLVFLALMWVPWARLLMLRIAKPVSAKDTIRNTICNIVSTCKIGDVYLLYRLKQHFSHARYYELLTRLSDPDFLRTMLDSVSIDHHGHNKGVGGQDLRQRKNNPKTPGKFQDVLFNTPGEGGYLPNSSILVE</sequence>
<evidence type="ECO:0000256" key="12">
    <source>
        <dbReference type="RuleBase" id="RU010713"/>
    </source>
</evidence>
<organism evidence="14 15">
    <name type="scientific">Cherax quadricarinatus</name>
    <name type="common">Australian red claw crayfish</name>
    <dbReference type="NCBI Taxonomy" id="27406"/>
    <lineage>
        <taxon>Eukaryota</taxon>
        <taxon>Metazoa</taxon>
        <taxon>Ecdysozoa</taxon>
        <taxon>Arthropoda</taxon>
        <taxon>Crustacea</taxon>
        <taxon>Multicrustacea</taxon>
        <taxon>Malacostraca</taxon>
        <taxon>Eumalacostraca</taxon>
        <taxon>Eucarida</taxon>
        <taxon>Decapoda</taxon>
        <taxon>Pleocyemata</taxon>
        <taxon>Astacidea</taxon>
        <taxon>Parastacoidea</taxon>
        <taxon>Parastacidae</taxon>
        <taxon>Cherax</taxon>
    </lineage>
</organism>
<evidence type="ECO:0000256" key="8">
    <source>
        <dbReference type="ARBA" id="ARBA00022989"/>
    </source>
</evidence>
<gene>
    <name evidence="12" type="primary">inx</name>
    <name evidence="14" type="ORF">OTU49_000461</name>
</gene>